<comment type="caution">
    <text evidence="1">The sequence shown here is derived from an EMBL/GenBank/DDBJ whole genome shotgun (WGS) entry which is preliminary data.</text>
</comment>
<name>A0ABX1W0P8_9SPHI</name>
<protein>
    <submittedName>
        <fullName evidence="1">Uncharacterized protein</fullName>
    </submittedName>
</protein>
<keyword evidence="2" id="KW-1185">Reference proteome</keyword>
<proteinExistence type="predicted"/>
<dbReference type="RefSeq" id="WP_175268870.1">
    <property type="nucleotide sequence ID" value="NZ_JABFCR010000004.1"/>
</dbReference>
<dbReference type="EMBL" id="JABFCR010000004">
    <property type="protein sequence ID" value="NNU33168.1"/>
    <property type="molecule type" value="Genomic_DNA"/>
</dbReference>
<accession>A0ABX1W0P8</accession>
<dbReference type="Proteomes" id="UP000566071">
    <property type="component" value="Unassembled WGS sequence"/>
</dbReference>
<evidence type="ECO:0000313" key="2">
    <source>
        <dbReference type="Proteomes" id="UP000566071"/>
    </source>
</evidence>
<reference evidence="1 2" key="1">
    <citation type="submission" date="2020-05" db="EMBL/GenBank/DDBJ databases">
        <authorList>
            <person name="Khan S.A."/>
            <person name="Jeon C.O."/>
            <person name="Chun B.H."/>
        </authorList>
    </citation>
    <scope>NUCLEOTIDE SEQUENCE [LARGE SCALE GENOMIC DNA]</scope>
    <source>
        <strain evidence="1 2">S1162</strain>
    </source>
</reference>
<evidence type="ECO:0000313" key="1">
    <source>
        <dbReference type="EMBL" id="NNU33168.1"/>
    </source>
</evidence>
<organism evidence="1 2">
    <name type="scientific">Mucilaginibacter humi</name>
    <dbReference type="NCBI Taxonomy" id="2732510"/>
    <lineage>
        <taxon>Bacteria</taxon>
        <taxon>Pseudomonadati</taxon>
        <taxon>Bacteroidota</taxon>
        <taxon>Sphingobacteriia</taxon>
        <taxon>Sphingobacteriales</taxon>
        <taxon>Sphingobacteriaceae</taxon>
        <taxon>Mucilaginibacter</taxon>
    </lineage>
</organism>
<gene>
    <name evidence="1" type="ORF">HK413_01445</name>
</gene>
<sequence>MQLDPAVIQSTFNYNDVAKQLKANVKVIAGNGVQLSKTPVQYELTFADKTAASGSAVTDANGNLTIQFNNSKNHDLKTAVLNLKMTVNGSPFQKALAVNIKPLENSISFMPEGGDMVAGLQSRVAFKILQPDGTAGDGSGYITDDTGEKLVEFTSGYAGMGSFFITPQAGKTYKAVITYGNGNKQTATLPQVLNEGFVLTLIPHPLLMY</sequence>